<dbReference type="Gene3D" id="1.10.287.130">
    <property type="match status" value="1"/>
</dbReference>
<dbReference type="Gene3D" id="3.30.565.10">
    <property type="entry name" value="Histidine kinase-like ATPase, C-terminal domain"/>
    <property type="match status" value="1"/>
</dbReference>
<evidence type="ECO:0000256" key="6">
    <source>
        <dbReference type="ARBA" id="ARBA00023012"/>
    </source>
</evidence>
<keyword evidence="6" id="KW-0902">Two-component regulatory system</keyword>
<gene>
    <name evidence="8" type="ORF">MNBD_ALPHA04-981</name>
</gene>
<dbReference type="InterPro" id="IPR005467">
    <property type="entry name" value="His_kinase_dom"/>
</dbReference>
<dbReference type="SUPFAM" id="SSF55874">
    <property type="entry name" value="ATPase domain of HSP90 chaperone/DNA topoisomerase II/histidine kinase"/>
    <property type="match status" value="1"/>
</dbReference>
<dbReference type="InterPro" id="IPR036890">
    <property type="entry name" value="HATPase_C_sf"/>
</dbReference>
<evidence type="ECO:0000256" key="3">
    <source>
        <dbReference type="ARBA" id="ARBA00022553"/>
    </source>
</evidence>
<dbReference type="CDD" id="cd00075">
    <property type="entry name" value="HATPase"/>
    <property type="match status" value="1"/>
</dbReference>
<dbReference type="EMBL" id="UOEF01000392">
    <property type="protein sequence ID" value="VAW04120.1"/>
    <property type="molecule type" value="Genomic_DNA"/>
</dbReference>
<feature type="domain" description="Histidine kinase" evidence="7">
    <location>
        <begin position="243"/>
        <end position="459"/>
    </location>
</feature>
<dbReference type="PANTHER" id="PTHR43711">
    <property type="entry name" value="TWO-COMPONENT HISTIDINE KINASE"/>
    <property type="match status" value="1"/>
</dbReference>
<dbReference type="PROSITE" id="PS50109">
    <property type="entry name" value="HIS_KIN"/>
    <property type="match status" value="1"/>
</dbReference>
<dbReference type="Pfam" id="PF02518">
    <property type="entry name" value="HATPase_c"/>
    <property type="match status" value="1"/>
</dbReference>
<dbReference type="GO" id="GO:0000155">
    <property type="term" value="F:phosphorelay sensor kinase activity"/>
    <property type="evidence" value="ECO:0007669"/>
    <property type="project" value="InterPro"/>
</dbReference>
<comment type="catalytic activity">
    <reaction evidence="1">
        <text>ATP + protein L-histidine = ADP + protein N-phospho-L-histidine.</text>
        <dbReference type="EC" id="2.7.13.3"/>
    </reaction>
</comment>
<evidence type="ECO:0000259" key="7">
    <source>
        <dbReference type="PROSITE" id="PS50109"/>
    </source>
</evidence>
<keyword evidence="3" id="KW-0597">Phosphoprotein</keyword>
<evidence type="ECO:0000256" key="4">
    <source>
        <dbReference type="ARBA" id="ARBA00022679"/>
    </source>
</evidence>
<name>A0A3B0SIB7_9ZZZZ</name>
<reference evidence="8" key="1">
    <citation type="submission" date="2018-06" db="EMBL/GenBank/DDBJ databases">
        <authorList>
            <person name="Zhirakovskaya E."/>
        </authorList>
    </citation>
    <scope>NUCLEOTIDE SEQUENCE</scope>
</reference>
<accession>A0A3B0SIB7</accession>
<dbReference type="InterPro" id="IPR004358">
    <property type="entry name" value="Sig_transdc_His_kin-like_C"/>
</dbReference>
<sequence>MTISGTLAEAVCGRLDSGGNLVVADPLLMRLHLHCGGFEGGPLAIPQLASLCQLSKRLQMNLSRPISAGDDENLIDMWVETSPTEDGIAISIVDWNEKPLPAPREVIDIDRQRDFDRLNAIGQIRTDSALRIMAISFPRAVLTDNEYSGRRLLEILEIAQPSEQSYFVEAITERQPIREQTVRLNGDKKEIFKLSGQPLINRIGAFSGYQFSLVPLQSSTNDDISPDNENKGSLISNSLFGAQLGPALRQPLGKIIANAETIGAKLQGPLRGDYASYAKDIASAGRHLMDLVNDLSDLEAIERPNFKVAADDIDLIDLAHRAAGLLAVKASDHQIRIDLPSDDKKMPAQGEFRRVLQILVNLIGNAIRYSPDGSVIKVRVDQADGTAIISVADQGDGIAKEDQLKIFNKFERLGRSGDGGSGLGLFISNRLAKAMGGRLDVESKPGKGAKFILSLPLRTTN</sequence>
<dbReference type="CDD" id="cd00082">
    <property type="entry name" value="HisKA"/>
    <property type="match status" value="1"/>
</dbReference>
<evidence type="ECO:0000256" key="2">
    <source>
        <dbReference type="ARBA" id="ARBA00012438"/>
    </source>
</evidence>
<protein>
    <recommendedName>
        <fullName evidence="2">histidine kinase</fullName>
        <ecNumber evidence="2">2.7.13.3</ecNumber>
    </recommendedName>
</protein>
<evidence type="ECO:0000256" key="5">
    <source>
        <dbReference type="ARBA" id="ARBA00022777"/>
    </source>
</evidence>
<dbReference type="PRINTS" id="PR00344">
    <property type="entry name" value="BCTRLSENSOR"/>
</dbReference>
<evidence type="ECO:0000313" key="8">
    <source>
        <dbReference type="EMBL" id="VAW04120.1"/>
    </source>
</evidence>
<dbReference type="EC" id="2.7.13.3" evidence="2"/>
<organism evidence="8">
    <name type="scientific">hydrothermal vent metagenome</name>
    <dbReference type="NCBI Taxonomy" id="652676"/>
    <lineage>
        <taxon>unclassified sequences</taxon>
        <taxon>metagenomes</taxon>
        <taxon>ecological metagenomes</taxon>
    </lineage>
</organism>
<dbReference type="InterPro" id="IPR003594">
    <property type="entry name" value="HATPase_dom"/>
</dbReference>
<dbReference type="InterPro" id="IPR036097">
    <property type="entry name" value="HisK_dim/P_sf"/>
</dbReference>
<evidence type="ECO:0000256" key="1">
    <source>
        <dbReference type="ARBA" id="ARBA00000085"/>
    </source>
</evidence>
<dbReference type="AlphaFoldDB" id="A0A3B0SIB7"/>
<keyword evidence="4" id="KW-0808">Transferase</keyword>
<dbReference type="SMART" id="SM00387">
    <property type="entry name" value="HATPase_c"/>
    <property type="match status" value="1"/>
</dbReference>
<dbReference type="InterPro" id="IPR003661">
    <property type="entry name" value="HisK_dim/P_dom"/>
</dbReference>
<dbReference type="SUPFAM" id="SSF47384">
    <property type="entry name" value="Homodimeric domain of signal transducing histidine kinase"/>
    <property type="match status" value="1"/>
</dbReference>
<dbReference type="InterPro" id="IPR050736">
    <property type="entry name" value="Sensor_HK_Regulatory"/>
</dbReference>
<proteinExistence type="predicted"/>
<dbReference type="PANTHER" id="PTHR43711:SF26">
    <property type="entry name" value="SENSOR HISTIDINE KINASE RCSC"/>
    <property type="match status" value="1"/>
</dbReference>
<dbReference type="FunFam" id="3.30.565.10:FF:000006">
    <property type="entry name" value="Sensor histidine kinase WalK"/>
    <property type="match status" value="1"/>
</dbReference>
<keyword evidence="5 8" id="KW-0418">Kinase</keyword>